<name>A0A1H7PZD1_AQUAM</name>
<keyword evidence="4" id="KW-1185">Reference proteome</keyword>
<dbReference type="NCBIfam" id="TIGR01200">
    <property type="entry name" value="GLPGLI"/>
    <property type="match status" value="1"/>
</dbReference>
<dbReference type="Pfam" id="PF09697">
    <property type="entry name" value="Porph_ging"/>
    <property type="match status" value="1"/>
</dbReference>
<dbReference type="RefSeq" id="WP_091408583.1">
    <property type="nucleotide sequence ID" value="NZ_FOAB01000004.1"/>
</dbReference>
<dbReference type="InterPro" id="IPR005901">
    <property type="entry name" value="GLPGLI"/>
</dbReference>
<evidence type="ECO:0000313" key="4">
    <source>
        <dbReference type="Proteomes" id="UP000198521"/>
    </source>
</evidence>
<keyword evidence="1" id="KW-0175">Coiled coil</keyword>
<organism evidence="3 4">
    <name type="scientific">Aquimarina amphilecti</name>
    <dbReference type="NCBI Taxonomy" id="1038014"/>
    <lineage>
        <taxon>Bacteria</taxon>
        <taxon>Pseudomonadati</taxon>
        <taxon>Bacteroidota</taxon>
        <taxon>Flavobacteriia</taxon>
        <taxon>Flavobacteriales</taxon>
        <taxon>Flavobacteriaceae</taxon>
        <taxon>Aquimarina</taxon>
    </lineage>
</organism>
<keyword evidence="2" id="KW-0732">Signal</keyword>
<accession>A0A1H7PZD1</accession>
<reference evidence="4" key="1">
    <citation type="submission" date="2016-10" db="EMBL/GenBank/DDBJ databases">
        <authorList>
            <person name="Varghese N."/>
            <person name="Submissions S."/>
        </authorList>
    </citation>
    <scope>NUCLEOTIDE SEQUENCE [LARGE SCALE GENOMIC DNA]</scope>
    <source>
        <strain evidence="4">DSM 25232 / NCIMB 14723 / 92V</strain>
    </source>
</reference>
<dbReference type="OrthoDB" id="1440774at2"/>
<feature type="coiled-coil region" evidence="1">
    <location>
        <begin position="46"/>
        <end position="82"/>
    </location>
</feature>
<dbReference type="STRING" id="1038014.SAMN04487910_2378"/>
<sequence length="287" mass="33761">MKKLLLLIIVLSSITMQSQQMTVFYKEKRMPSQVNTRYDHSGEKEIELLAIEIIQLKAAMKAEKNKDSIQVYEQKMQDLLSKLKVHTVRNKQKSLKIPEYDYITVLKLENKKALYYPQNKAGNDTISEEGTNEKGNNFKNVRINYYDSEIIYIDQSQNKKTSYLKVHEFDFRGREFLIEEVLDKQEWALTKETKRIDQYICYKAVLNNYNKKVEAWYTKDIKANHGPKGYFGLPGLILELKEGKKTVRFHKIQLLSSDTIDIKPPTEGEKITREELKDLPSKLFNQY</sequence>
<gene>
    <name evidence="3" type="ORF">SAMN04487910_2378</name>
</gene>
<evidence type="ECO:0000313" key="3">
    <source>
        <dbReference type="EMBL" id="SEL41271.1"/>
    </source>
</evidence>
<feature type="chain" id="PRO_5011593689" evidence="2">
    <location>
        <begin position="19"/>
        <end position="287"/>
    </location>
</feature>
<protein>
    <submittedName>
        <fullName evidence="3">GLPGLI family protein</fullName>
    </submittedName>
</protein>
<feature type="signal peptide" evidence="2">
    <location>
        <begin position="1"/>
        <end position="18"/>
    </location>
</feature>
<evidence type="ECO:0000256" key="1">
    <source>
        <dbReference type="SAM" id="Coils"/>
    </source>
</evidence>
<dbReference type="EMBL" id="FOAB01000004">
    <property type="protein sequence ID" value="SEL41271.1"/>
    <property type="molecule type" value="Genomic_DNA"/>
</dbReference>
<dbReference type="Proteomes" id="UP000198521">
    <property type="component" value="Unassembled WGS sequence"/>
</dbReference>
<evidence type="ECO:0000256" key="2">
    <source>
        <dbReference type="SAM" id="SignalP"/>
    </source>
</evidence>
<dbReference type="AlphaFoldDB" id="A0A1H7PZD1"/>
<proteinExistence type="predicted"/>